<proteinExistence type="predicted"/>
<dbReference type="InterPro" id="IPR009003">
    <property type="entry name" value="Peptidase_S1_PA"/>
</dbReference>
<evidence type="ECO:0000313" key="2">
    <source>
        <dbReference type="Proteomes" id="UP001237642"/>
    </source>
</evidence>
<comment type="caution">
    <text evidence="1">The sequence shown here is derived from an EMBL/GenBank/DDBJ whole genome shotgun (WGS) entry which is preliminary data.</text>
</comment>
<dbReference type="Proteomes" id="UP001237642">
    <property type="component" value="Unassembled WGS sequence"/>
</dbReference>
<keyword evidence="2" id="KW-1185">Reference proteome</keyword>
<organism evidence="1 2">
    <name type="scientific">Heracleum sosnowskyi</name>
    <dbReference type="NCBI Taxonomy" id="360622"/>
    <lineage>
        <taxon>Eukaryota</taxon>
        <taxon>Viridiplantae</taxon>
        <taxon>Streptophyta</taxon>
        <taxon>Embryophyta</taxon>
        <taxon>Tracheophyta</taxon>
        <taxon>Spermatophyta</taxon>
        <taxon>Magnoliopsida</taxon>
        <taxon>eudicotyledons</taxon>
        <taxon>Gunneridae</taxon>
        <taxon>Pentapetalae</taxon>
        <taxon>asterids</taxon>
        <taxon>campanulids</taxon>
        <taxon>Apiales</taxon>
        <taxon>Apiaceae</taxon>
        <taxon>Apioideae</taxon>
        <taxon>apioid superclade</taxon>
        <taxon>Tordylieae</taxon>
        <taxon>Tordyliinae</taxon>
        <taxon>Heracleum</taxon>
    </lineage>
</organism>
<accession>A0AAD8N3T7</accession>
<dbReference type="SUPFAM" id="SSF50494">
    <property type="entry name" value="Trypsin-like serine proteases"/>
    <property type="match status" value="1"/>
</dbReference>
<dbReference type="Gene3D" id="2.40.10.120">
    <property type="match status" value="1"/>
</dbReference>
<dbReference type="Pfam" id="PF13365">
    <property type="entry name" value="Trypsin_2"/>
    <property type="match status" value="1"/>
</dbReference>
<reference evidence="1" key="2">
    <citation type="submission" date="2023-05" db="EMBL/GenBank/DDBJ databases">
        <authorList>
            <person name="Schelkunov M.I."/>
        </authorList>
    </citation>
    <scope>NUCLEOTIDE SEQUENCE</scope>
    <source>
        <strain evidence="1">Hsosn_3</strain>
        <tissue evidence="1">Leaf</tissue>
    </source>
</reference>
<name>A0AAD8N3T7_9APIA</name>
<gene>
    <name evidence="1" type="ORF">POM88_000225</name>
</gene>
<dbReference type="AlphaFoldDB" id="A0AAD8N3T7"/>
<evidence type="ECO:0000313" key="1">
    <source>
        <dbReference type="EMBL" id="KAK1400620.1"/>
    </source>
</evidence>
<dbReference type="EMBL" id="JAUIZM010000001">
    <property type="protein sequence ID" value="KAK1400620.1"/>
    <property type="molecule type" value="Genomic_DNA"/>
</dbReference>
<reference evidence="1" key="1">
    <citation type="submission" date="2023-02" db="EMBL/GenBank/DDBJ databases">
        <title>Genome of toxic invasive species Heracleum sosnowskyi carries increased number of genes despite the absence of recent whole-genome duplications.</title>
        <authorList>
            <person name="Schelkunov M."/>
            <person name="Shtratnikova V."/>
            <person name="Makarenko M."/>
            <person name="Klepikova A."/>
            <person name="Omelchenko D."/>
            <person name="Novikova G."/>
            <person name="Obukhova E."/>
            <person name="Bogdanov V."/>
            <person name="Penin A."/>
            <person name="Logacheva M."/>
        </authorList>
    </citation>
    <scope>NUCLEOTIDE SEQUENCE</scope>
    <source>
        <strain evidence="1">Hsosn_3</strain>
        <tissue evidence="1">Leaf</tissue>
    </source>
</reference>
<sequence length="202" mass="22703">MTSARIFITFDSNNMEIKSRRLDQDTFRKAKLKLTRPQWDLALLKIKVGKLNVCECESFSEDGTLRAGQPILTIGRTSNFVGSCRYGNSVVGLDPAEPEPENIKLYEFERQIHPHVPVIQCDGFSINNDQCFGSPESQGSPVFNLTGEIVGMLSSKFHNFDIAIHVEKKGCVAKKKKKTQIWKIPYVGHKEDMSGSPVKKLD</sequence>
<protein>
    <submittedName>
        <fullName evidence="1">Uncharacterized protein</fullName>
    </submittedName>
</protein>